<feature type="binding site" evidence="6">
    <location>
        <position position="166"/>
    </location>
    <ligand>
        <name>NAD(+)</name>
        <dbReference type="ChEBI" id="CHEBI:57540"/>
    </ligand>
</feature>
<feature type="binding site" evidence="6">
    <location>
        <position position="239"/>
    </location>
    <ligand>
        <name>NAD(+)</name>
        <dbReference type="ChEBI" id="CHEBI:57540"/>
    </ligand>
</feature>
<dbReference type="SUPFAM" id="SSF111331">
    <property type="entry name" value="NAD kinase/diacylglycerol kinase-like"/>
    <property type="match status" value="1"/>
</dbReference>
<gene>
    <name evidence="6" type="primary">nadK</name>
    <name evidence="7" type="ORF">Pcatena_06210</name>
</gene>
<dbReference type="Pfam" id="PF20143">
    <property type="entry name" value="NAD_kinase_C"/>
    <property type="match status" value="1"/>
</dbReference>
<accession>A0A3G9K751</accession>
<dbReference type="GO" id="GO:0019674">
    <property type="term" value="P:NAD+ metabolic process"/>
    <property type="evidence" value="ECO:0007669"/>
    <property type="project" value="InterPro"/>
</dbReference>
<dbReference type="InterPro" id="IPR016064">
    <property type="entry name" value="NAD/diacylglycerol_kinase_sf"/>
</dbReference>
<sequence length="287" mass="30379">MKVLLVPNYSRADAVQAAATLEVWLAHEGVEVVWAHDKKREPNRVCDPVGACLVVSLGGDGTLLRAASIVGYREIPILGLSFGHLGFLTGAGSKNIVESVSRALAGEMHQSRRATLDVDVTFCCGGGLMRDTHHFALNELALTRGALGDMIEFDVSVSGNRIDRLRGDGFVVATATGSTGYALSSGGPIVTPEFNGMVCVPIAPHTILARAFLTSSADIVELELSDERPAESSVFVDGQLVTCPEGGQVVACSVRRGPGDVILLDSDAGGFYDSVSRVFYGQMRKKQ</sequence>
<dbReference type="EC" id="2.7.1.23" evidence="6"/>
<keyword evidence="6" id="KW-0547">Nucleotide-binding</keyword>
<dbReference type="Gene3D" id="3.40.50.10330">
    <property type="entry name" value="Probable inorganic polyphosphate/atp-NAD kinase, domain 1"/>
    <property type="match status" value="1"/>
</dbReference>
<keyword evidence="4 6" id="KW-0520">NAD</keyword>
<dbReference type="Gene3D" id="2.60.200.30">
    <property type="entry name" value="Probable inorganic polyphosphate/atp-NAD kinase, domain 2"/>
    <property type="match status" value="1"/>
</dbReference>
<dbReference type="GO" id="GO:0003951">
    <property type="term" value="F:NAD+ kinase activity"/>
    <property type="evidence" value="ECO:0007669"/>
    <property type="project" value="UniProtKB-UniRule"/>
</dbReference>
<dbReference type="InterPro" id="IPR017437">
    <property type="entry name" value="ATP-NAD_kinase_PpnK-typ_C"/>
</dbReference>
<comment type="cofactor">
    <cofactor evidence="6">
        <name>a divalent metal cation</name>
        <dbReference type="ChEBI" id="CHEBI:60240"/>
    </cofactor>
</comment>
<feature type="binding site" evidence="6">
    <location>
        <position position="65"/>
    </location>
    <ligand>
        <name>NAD(+)</name>
        <dbReference type="ChEBI" id="CHEBI:57540"/>
    </ligand>
</feature>
<feature type="active site" description="Proton acceptor" evidence="6">
    <location>
        <position position="60"/>
    </location>
</feature>
<dbReference type="EMBL" id="AP019367">
    <property type="protein sequence ID" value="BBH50034.1"/>
    <property type="molecule type" value="Genomic_DNA"/>
</dbReference>
<organism evidence="7 8">
    <name type="scientific">Parolsenella catena</name>
    <dbReference type="NCBI Taxonomy" id="2003188"/>
    <lineage>
        <taxon>Bacteria</taxon>
        <taxon>Bacillati</taxon>
        <taxon>Actinomycetota</taxon>
        <taxon>Coriobacteriia</taxon>
        <taxon>Coriobacteriales</taxon>
        <taxon>Atopobiaceae</taxon>
        <taxon>Parolsenella</taxon>
    </lineage>
</organism>
<dbReference type="OrthoDB" id="9774737at2"/>
<dbReference type="AlphaFoldDB" id="A0A3G9K751"/>
<dbReference type="GO" id="GO:0046872">
    <property type="term" value="F:metal ion binding"/>
    <property type="evidence" value="ECO:0007669"/>
    <property type="project" value="UniProtKB-UniRule"/>
</dbReference>
<feature type="binding site" evidence="6">
    <location>
        <begin position="179"/>
        <end position="184"/>
    </location>
    <ligand>
        <name>NAD(+)</name>
        <dbReference type="ChEBI" id="CHEBI:57540"/>
    </ligand>
</feature>
<comment type="function">
    <text evidence="6">Involved in the regulation of the intracellular balance of NAD and NADP, and is a key enzyme in the biosynthesis of NADP. Catalyzes specifically the phosphorylation on 2'-hydroxyl of the adenosine moiety of NAD to yield NADP.</text>
</comment>
<dbReference type="GO" id="GO:0005737">
    <property type="term" value="C:cytoplasm"/>
    <property type="evidence" value="ECO:0007669"/>
    <property type="project" value="UniProtKB-SubCell"/>
</dbReference>
<dbReference type="GO" id="GO:0005524">
    <property type="term" value="F:ATP binding"/>
    <property type="evidence" value="ECO:0007669"/>
    <property type="project" value="UniProtKB-KW"/>
</dbReference>
<comment type="similarity">
    <text evidence="6">Belongs to the NAD kinase family.</text>
</comment>
<dbReference type="Proteomes" id="UP000273154">
    <property type="component" value="Chromosome"/>
</dbReference>
<evidence type="ECO:0000256" key="2">
    <source>
        <dbReference type="ARBA" id="ARBA00022777"/>
    </source>
</evidence>
<name>A0A3G9K751_9ACTN</name>
<dbReference type="InterPro" id="IPR017438">
    <property type="entry name" value="ATP-NAD_kinase_N"/>
</dbReference>
<evidence type="ECO:0000313" key="8">
    <source>
        <dbReference type="Proteomes" id="UP000273154"/>
    </source>
</evidence>
<evidence type="ECO:0000256" key="3">
    <source>
        <dbReference type="ARBA" id="ARBA00022857"/>
    </source>
</evidence>
<keyword evidence="6" id="KW-0963">Cytoplasm</keyword>
<comment type="catalytic activity">
    <reaction evidence="5 6">
        <text>NAD(+) + ATP = ADP + NADP(+) + H(+)</text>
        <dbReference type="Rhea" id="RHEA:18629"/>
        <dbReference type="ChEBI" id="CHEBI:15378"/>
        <dbReference type="ChEBI" id="CHEBI:30616"/>
        <dbReference type="ChEBI" id="CHEBI:57540"/>
        <dbReference type="ChEBI" id="CHEBI:58349"/>
        <dbReference type="ChEBI" id="CHEBI:456216"/>
        <dbReference type="EC" id="2.7.1.23"/>
    </reaction>
</comment>
<dbReference type="GO" id="GO:0006741">
    <property type="term" value="P:NADP+ biosynthetic process"/>
    <property type="evidence" value="ECO:0007669"/>
    <property type="project" value="UniProtKB-UniRule"/>
</dbReference>
<dbReference type="PANTHER" id="PTHR20275">
    <property type="entry name" value="NAD KINASE"/>
    <property type="match status" value="1"/>
</dbReference>
<evidence type="ECO:0000313" key="7">
    <source>
        <dbReference type="EMBL" id="BBH50034.1"/>
    </source>
</evidence>
<dbReference type="PANTHER" id="PTHR20275:SF0">
    <property type="entry name" value="NAD KINASE"/>
    <property type="match status" value="1"/>
</dbReference>
<keyword evidence="6" id="KW-0067">ATP-binding</keyword>
<keyword evidence="3 6" id="KW-0521">NADP</keyword>
<keyword evidence="1 6" id="KW-0808">Transferase</keyword>
<protein>
    <recommendedName>
        <fullName evidence="6">NAD kinase</fullName>
        <ecNumber evidence="6">2.7.1.23</ecNumber>
    </recommendedName>
    <alternativeName>
        <fullName evidence="6">ATP-dependent NAD kinase</fullName>
    </alternativeName>
</protein>
<feature type="binding site" evidence="6">
    <location>
        <begin position="138"/>
        <end position="139"/>
    </location>
    <ligand>
        <name>NAD(+)</name>
        <dbReference type="ChEBI" id="CHEBI:57540"/>
    </ligand>
</feature>
<dbReference type="InterPro" id="IPR002504">
    <property type="entry name" value="NADK"/>
</dbReference>
<dbReference type="GeneID" id="88848751"/>
<dbReference type="Pfam" id="PF01513">
    <property type="entry name" value="NAD_kinase"/>
    <property type="match status" value="1"/>
</dbReference>
<proteinExistence type="inferred from homology"/>
<keyword evidence="8" id="KW-1185">Reference proteome</keyword>
<evidence type="ECO:0000256" key="4">
    <source>
        <dbReference type="ARBA" id="ARBA00023027"/>
    </source>
</evidence>
<feature type="binding site" evidence="6">
    <location>
        <begin position="60"/>
        <end position="61"/>
    </location>
    <ligand>
        <name>NAD(+)</name>
        <dbReference type="ChEBI" id="CHEBI:57540"/>
    </ligand>
</feature>
<dbReference type="GO" id="GO:0051287">
    <property type="term" value="F:NAD binding"/>
    <property type="evidence" value="ECO:0007669"/>
    <property type="project" value="UniProtKB-ARBA"/>
</dbReference>
<feature type="binding site" evidence="6">
    <location>
        <position position="168"/>
    </location>
    <ligand>
        <name>NAD(+)</name>
        <dbReference type="ChEBI" id="CHEBI:57540"/>
    </ligand>
</feature>
<evidence type="ECO:0000256" key="6">
    <source>
        <dbReference type="HAMAP-Rule" id="MF_00361"/>
    </source>
</evidence>
<evidence type="ECO:0000256" key="1">
    <source>
        <dbReference type="ARBA" id="ARBA00022679"/>
    </source>
</evidence>
<dbReference type="RefSeq" id="WP_126421538.1">
    <property type="nucleotide sequence ID" value="NZ_AP019367.1"/>
</dbReference>
<comment type="caution">
    <text evidence="6">Lacks conserved residue(s) required for the propagation of feature annotation.</text>
</comment>
<comment type="subcellular location">
    <subcellularLocation>
        <location evidence="6">Cytoplasm</location>
    </subcellularLocation>
</comment>
<keyword evidence="2 6" id="KW-0418">Kinase</keyword>
<dbReference type="HAMAP" id="MF_00361">
    <property type="entry name" value="NAD_kinase"/>
    <property type="match status" value="1"/>
</dbReference>
<feature type="binding site" evidence="6">
    <location>
        <position position="203"/>
    </location>
    <ligand>
        <name>NAD(+)</name>
        <dbReference type="ChEBI" id="CHEBI:57540"/>
    </ligand>
</feature>
<dbReference type="KEGG" id="pcat:Pcatena_06210"/>
<reference evidence="8" key="1">
    <citation type="submission" date="2018-11" db="EMBL/GenBank/DDBJ databases">
        <title>Comparative genomics of Parolsenella catena and Libanicoccus massiliensis: Reclassification of Libanicoccus massiliensis as Parolsenella massiliensis comb. nov.</title>
        <authorList>
            <person name="Sakamoto M."/>
            <person name="Ikeyama N."/>
            <person name="Murakami T."/>
            <person name="Mori H."/>
            <person name="Yuki M."/>
            <person name="Ohkuma M."/>
        </authorList>
    </citation>
    <scope>NUCLEOTIDE SEQUENCE [LARGE SCALE GENOMIC DNA]</scope>
    <source>
        <strain evidence="8">JCM 31932</strain>
    </source>
</reference>
<evidence type="ECO:0000256" key="5">
    <source>
        <dbReference type="ARBA" id="ARBA00047925"/>
    </source>
</evidence>